<keyword evidence="3" id="KW-1185">Reference proteome</keyword>
<dbReference type="OrthoDB" id="6568968at2759"/>
<name>A0A8X6HBJ1_TRICU</name>
<sequence length="144" mass="16379">MQKLQRVEEKLHEKHPGSSIAKTSFFYALMLAHVQHFLNHRKIEILEHCSINSSSSFYPEEGNKFSVVPVKTNPSTQRQRYPKTKRRVFPPSQKLSTNPTPDHILDSKAILASLFKLDASPQDILYSPQAPELVSLVIRAFGPI</sequence>
<evidence type="ECO:0000256" key="1">
    <source>
        <dbReference type="SAM" id="MobiDB-lite"/>
    </source>
</evidence>
<dbReference type="Proteomes" id="UP000887116">
    <property type="component" value="Unassembled WGS sequence"/>
</dbReference>
<organism evidence="2 3">
    <name type="scientific">Trichonephila clavata</name>
    <name type="common">Joro spider</name>
    <name type="synonym">Nephila clavata</name>
    <dbReference type="NCBI Taxonomy" id="2740835"/>
    <lineage>
        <taxon>Eukaryota</taxon>
        <taxon>Metazoa</taxon>
        <taxon>Ecdysozoa</taxon>
        <taxon>Arthropoda</taxon>
        <taxon>Chelicerata</taxon>
        <taxon>Arachnida</taxon>
        <taxon>Araneae</taxon>
        <taxon>Araneomorphae</taxon>
        <taxon>Entelegynae</taxon>
        <taxon>Araneoidea</taxon>
        <taxon>Nephilidae</taxon>
        <taxon>Trichonephila</taxon>
    </lineage>
</organism>
<protein>
    <submittedName>
        <fullName evidence="2">Uncharacterized protein</fullName>
    </submittedName>
</protein>
<accession>A0A8X6HBJ1</accession>
<evidence type="ECO:0000313" key="2">
    <source>
        <dbReference type="EMBL" id="GFQ70847.1"/>
    </source>
</evidence>
<evidence type="ECO:0000313" key="3">
    <source>
        <dbReference type="Proteomes" id="UP000887116"/>
    </source>
</evidence>
<feature type="region of interest" description="Disordered" evidence="1">
    <location>
        <begin position="68"/>
        <end position="100"/>
    </location>
</feature>
<dbReference type="EMBL" id="BMAO01001065">
    <property type="protein sequence ID" value="GFQ70847.1"/>
    <property type="molecule type" value="Genomic_DNA"/>
</dbReference>
<dbReference type="AlphaFoldDB" id="A0A8X6HBJ1"/>
<proteinExistence type="predicted"/>
<gene>
    <name evidence="2" type="ORF">TNCT_79031</name>
</gene>
<comment type="caution">
    <text evidence="2">The sequence shown here is derived from an EMBL/GenBank/DDBJ whole genome shotgun (WGS) entry which is preliminary data.</text>
</comment>
<reference evidence="2" key="1">
    <citation type="submission" date="2020-07" db="EMBL/GenBank/DDBJ databases">
        <title>Multicomponent nature underlies the extraordinary mechanical properties of spider dragline silk.</title>
        <authorList>
            <person name="Kono N."/>
            <person name="Nakamura H."/>
            <person name="Mori M."/>
            <person name="Yoshida Y."/>
            <person name="Ohtoshi R."/>
            <person name="Malay A.D."/>
            <person name="Moran D.A.P."/>
            <person name="Tomita M."/>
            <person name="Numata K."/>
            <person name="Arakawa K."/>
        </authorList>
    </citation>
    <scope>NUCLEOTIDE SEQUENCE</scope>
</reference>